<proteinExistence type="predicted"/>
<dbReference type="RefSeq" id="WP_242178111.1">
    <property type="nucleotide sequence ID" value="NZ_JAKQYM010000004.1"/>
</dbReference>
<comment type="caution">
    <text evidence="1">The sequence shown here is derived from an EMBL/GenBank/DDBJ whole genome shotgun (WGS) entry which is preliminary data.</text>
</comment>
<accession>A0A9X1VNS4</accession>
<evidence type="ECO:0000313" key="2">
    <source>
        <dbReference type="Proteomes" id="UP001139369"/>
    </source>
</evidence>
<sequence length="375" mass="45534">MTANEDHYLLHWQFFKENNPKSDELFFIKHQLKKEKKCLKKLYKEVDFSDDRNETIEDFKNKQNRIDYFFHRDYKKLLENKLKEKKSFENNILPKIENCIIIHYGCSNFEDLKNQIFWIGAIHYNPTKSYFFVNDNEVKMIEKLRDFIDTHQNKTFIHWSMNSPKFGFTSLQNRYLELTKNEIKLKPLKEIDLSEFLKSKYGINYIERKNGRLNNLAKLNDFSGAQSDIEVININDATNRLELIFSIVQAEVQNELKTLKPKQIEIKKSDEVKDKHPKHEPNLWSLDCFKLFKYLFDNYYQDSQKPTKRQLTNIWFYLNEYDKIKYNLKATKDSYKDFIKRNYKIELKNFDKAPHKYQSEYGTMNDHRINYEDNI</sequence>
<reference evidence="1" key="1">
    <citation type="submission" date="2022-02" db="EMBL/GenBank/DDBJ databases">
        <title>Polaribacter sp. MSW13, isolated from seawater.</title>
        <authorList>
            <person name="Kristyanto S."/>
            <person name="Jung J."/>
            <person name="Jeon C.O."/>
        </authorList>
    </citation>
    <scope>NUCLEOTIDE SEQUENCE</scope>
    <source>
        <strain evidence="1">MSW13</strain>
    </source>
</reference>
<dbReference type="InterPro" id="IPR012337">
    <property type="entry name" value="RNaseH-like_sf"/>
</dbReference>
<gene>
    <name evidence="1" type="ORF">MC378_07375</name>
</gene>
<dbReference type="Proteomes" id="UP001139369">
    <property type="component" value="Unassembled WGS sequence"/>
</dbReference>
<dbReference type="SUPFAM" id="SSF53098">
    <property type="entry name" value="Ribonuclease H-like"/>
    <property type="match status" value="1"/>
</dbReference>
<protein>
    <submittedName>
        <fullName evidence="1">Uncharacterized protein</fullName>
    </submittedName>
</protein>
<dbReference type="EMBL" id="JAKQYM010000004">
    <property type="protein sequence ID" value="MCI2228983.1"/>
    <property type="molecule type" value="Genomic_DNA"/>
</dbReference>
<evidence type="ECO:0000313" key="1">
    <source>
        <dbReference type="EMBL" id="MCI2228983.1"/>
    </source>
</evidence>
<organism evidence="1 2">
    <name type="scientific">Polaribacter marinus</name>
    <dbReference type="NCBI Taxonomy" id="2916838"/>
    <lineage>
        <taxon>Bacteria</taxon>
        <taxon>Pseudomonadati</taxon>
        <taxon>Bacteroidota</taxon>
        <taxon>Flavobacteriia</taxon>
        <taxon>Flavobacteriales</taxon>
        <taxon>Flavobacteriaceae</taxon>
    </lineage>
</organism>
<dbReference type="AlphaFoldDB" id="A0A9X1VNS4"/>
<name>A0A9X1VNS4_9FLAO</name>
<keyword evidence="2" id="KW-1185">Reference proteome</keyword>